<comment type="caution">
    <text evidence="1">The sequence shown here is derived from an EMBL/GenBank/DDBJ whole genome shotgun (WGS) entry which is preliminary data.</text>
</comment>
<evidence type="ECO:0000313" key="3">
    <source>
        <dbReference type="Proteomes" id="UP000179734"/>
    </source>
</evidence>
<evidence type="ECO:0000313" key="4">
    <source>
        <dbReference type="Proteomes" id="UP000238296"/>
    </source>
</evidence>
<evidence type="ECO:0000313" key="1">
    <source>
        <dbReference type="EMBL" id="OHV01126.1"/>
    </source>
</evidence>
<dbReference type="Proteomes" id="UP000179734">
    <property type="component" value="Unassembled WGS sequence"/>
</dbReference>
<dbReference type="EMBL" id="MLQM01000102">
    <property type="protein sequence ID" value="OHV01126.1"/>
    <property type="molecule type" value="Genomic_DNA"/>
</dbReference>
<evidence type="ECO:0000313" key="2">
    <source>
        <dbReference type="EMBL" id="PQM47132.1"/>
    </source>
</evidence>
<reference evidence="2" key="3">
    <citation type="submission" date="2018-01" db="EMBL/GenBank/DDBJ databases">
        <authorList>
            <person name="Gaut B.S."/>
            <person name="Morton B.R."/>
            <person name="Clegg M.T."/>
            <person name="Duvall M.R."/>
        </authorList>
    </citation>
    <scope>NUCLEOTIDE SEQUENCE</scope>
    <source>
        <strain evidence="2">ATCC BAA-2683</strain>
    </source>
</reference>
<dbReference type="SUPFAM" id="SSF63829">
    <property type="entry name" value="Calcium-dependent phosphotriesterase"/>
    <property type="match status" value="1"/>
</dbReference>
<evidence type="ECO:0008006" key="5">
    <source>
        <dbReference type="Google" id="ProtNLM"/>
    </source>
</evidence>
<organism evidence="1 3">
    <name type="scientific">Mycobacterium talmoniae</name>
    <dbReference type="NCBI Taxonomy" id="1858794"/>
    <lineage>
        <taxon>Bacteria</taxon>
        <taxon>Bacillati</taxon>
        <taxon>Actinomycetota</taxon>
        <taxon>Actinomycetes</taxon>
        <taxon>Mycobacteriales</taxon>
        <taxon>Mycobacteriaceae</taxon>
        <taxon>Mycobacterium</taxon>
    </lineage>
</organism>
<name>A0A1S1NGQ6_9MYCO</name>
<keyword evidence="3" id="KW-1185">Reference proteome</keyword>
<accession>A0A1S1NGQ6</accession>
<protein>
    <recommendedName>
        <fullName evidence="5">Protein TolB</fullName>
    </recommendedName>
</protein>
<gene>
    <name evidence="1" type="ORF">BKN37_17370</name>
    <name evidence="2" type="ORF">C1Y40_02684</name>
</gene>
<reference evidence="2 4" key="2">
    <citation type="journal article" date="2017" name="Int. J. Syst. Evol. Microbiol.">
        <title>Mycobacterium talmoniae sp. nov., a slowly growing mycobacterium isolated from human respiratory samples.</title>
        <authorList>
            <person name="Davidson R.M."/>
            <person name="DeGroote M.A."/>
            <person name="Marola J.L."/>
            <person name="Buss S."/>
            <person name="Jones V."/>
            <person name="McNeil M.R."/>
            <person name="Freifeld A.G."/>
            <person name="Elaine Epperson L."/>
            <person name="Hasan N.A."/>
            <person name="Jackson M."/>
            <person name="Iwen P.C."/>
            <person name="Salfinger M."/>
            <person name="Strong M."/>
        </authorList>
    </citation>
    <scope>NUCLEOTIDE SEQUENCE [LARGE SCALE GENOMIC DNA]</scope>
    <source>
        <strain evidence="2 4">ATCC BAA-2683</strain>
    </source>
</reference>
<dbReference type="EMBL" id="PPEA01000388">
    <property type="protein sequence ID" value="PQM47132.1"/>
    <property type="molecule type" value="Genomic_DNA"/>
</dbReference>
<reference evidence="1 3" key="1">
    <citation type="submission" date="2016-10" db="EMBL/GenBank/DDBJ databases">
        <title>Genome sequence of Mycobacterium talmonii.</title>
        <authorList>
            <person name="Greninger A.L."/>
            <person name="Elliott B."/>
            <person name="Vasireddy S."/>
            <person name="Vasireddy R."/>
        </authorList>
    </citation>
    <scope>NUCLEOTIDE SEQUENCE [LARGE SCALE GENOMIC DNA]</scope>
    <source>
        <strain evidence="1">MO-5499</strain>
        <strain evidence="3">NE-TNMC-100812</strain>
    </source>
</reference>
<proteinExistence type="predicted"/>
<dbReference type="Proteomes" id="UP000238296">
    <property type="component" value="Unassembled WGS sequence"/>
</dbReference>
<dbReference type="AlphaFoldDB" id="A0A1S1NGQ6"/>
<sequence>MPGHGSLIAYTTPRHTPWWQPGEVSFTLTQGPTPVATWTKQVGASRFGYVGAPAFTADGKYAFAQYHDEQAGRYPYDGGDIHAELVWIEVASRRVHEAPIPARSRTDSESPARPGAPYALHGSTVVWQGLASPDANGQIPLMALDLSQRHPAPRALRTVRLPPRTPEQQAGVDTDHNYTGTVVGAGGGRVVIANKYGADRGILADRLFLVDRDGTVRDLGRRPTVYWANATFSPDGTRFAYETGTVAEPAVCQRHQVSVFDAATGQLADGFPPGPFDASPKPCFYGNTQSAVWWAPGGRLRATGSADRCPTNLSEPTPDAGVWELRGTGWAPIAPAGTYRLYPLSNGDTAVVAKVPRPPDQQCPDQPSTVTSLFLRTGGKQVHLADVEATGVAVPAT</sequence>